<feature type="domain" description="OmpR/PhoB-type" evidence="4">
    <location>
        <begin position="1"/>
        <end position="102"/>
    </location>
</feature>
<feature type="transmembrane region" description="Helical" evidence="3">
    <location>
        <begin position="156"/>
        <end position="176"/>
    </location>
</feature>
<dbReference type="GO" id="GO:0003677">
    <property type="term" value="F:DNA binding"/>
    <property type="evidence" value="ECO:0007669"/>
    <property type="project" value="UniProtKB-UniRule"/>
</dbReference>
<evidence type="ECO:0000259" key="4">
    <source>
        <dbReference type="PROSITE" id="PS51755"/>
    </source>
</evidence>
<dbReference type="AlphaFoldDB" id="A0AAN1NV37"/>
<keyword evidence="3" id="KW-1133">Transmembrane helix</keyword>
<keyword evidence="5" id="KW-0614">Plasmid</keyword>
<name>A0AAN1NV37_9GAMM</name>
<dbReference type="SMART" id="SM00862">
    <property type="entry name" value="Trans_reg_C"/>
    <property type="match status" value="1"/>
</dbReference>
<evidence type="ECO:0000313" key="5">
    <source>
        <dbReference type="EMBL" id="AVV39884.1"/>
    </source>
</evidence>
<dbReference type="RefSeq" id="WP_107320499.1">
    <property type="nucleotide sequence ID" value="NZ_CP028351.1"/>
</dbReference>
<reference evidence="5 6" key="1">
    <citation type="journal article" date="2018" name="Int J Genomics">
        <title>Comparative Genomics Analysis of Plasmid pPV989-94 from a Clinical Isolate of Pantoea vagans PV989.</title>
        <authorList>
            <person name="Xu L."/>
            <person name="Yin M."/>
            <person name="Zhu T."/>
            <person name="Lu J."/>
            <person name="Bao Q."/>
        </authorList>
    </citation>
    <scope>NUCLEOTIDE SEQUENCE [LARGE SCALE GENOMIC DNA]</scope>
    <source>
        <strain evidence="5 6">PV989</strain>
    </source>
</reference>
<dbReference type="GO" id="GO:0000160">
    <property type="term" value="P:phosphorelay signal transduction system"/>
    <property type="evidence" value="ECO:0007669"/>
    <property type="project" value="InterPro"/>
</dbReference>
<evidence type="ECO:0000256" key="1">
    <source>
        <dbReference type="ARBA" id="ARBA00023125"/>
    </source>
</evidence>
<dbReference type="Proteomes" id="UP000241538">
    <property type="component" value="Plasmid pPV989-167"/>
</dbReference>
<sequence>MIYIIDDQITYNSDDCTLSHIPTQDTLSLSISSGRLFEQLLNSQGEILARETLLTEVWDKYGLRGSNSNLNQYLSILRRALAAYGCENLIITIPKIGIRLNTDIKIEHKHSPAVVVGKLQADEMPEENVDSSQDSYSLSSDPVIANKPVKKSFFNLRQVIVVLIMLMLLGGAFRYITSGDPAAKNSAMSTIKLEGGCEAVIIQGLDVFEQKSLDKQILEILKENNQSCLSGRRIYFDKNTAFTTKDYGRTILSACNLNSSGHIVSCDNFYYLDWRPL</sequence>
<dbReference type="InterPro" id="IPR036388">
    <property type="entry name" value="WH-like_DNA-bd_sf"/>
</dbReference>
<feature type="DNA-binding region" description="OmpR/PhoB-type" evidence="2">
    <location>
        <begin position="1"/>
        <end position="102"/>
    </location>
</feature>
<evidence type="ECO:0000256" key="3">
    <source>
        <dbReference type="SAM" id="Phobius"/>
    </source>
</evidence>
<dbReference type="PROSITE" id="PS51755">
    <property type="entry name" value="OMPR_PHOB"/>
    <property type="match status" value="1"/>
</dbReference>
<dbReference type="EMBL" id="CP028351">
    <property type="protein sequence ID" value="AVV39884.1"/>
    <property type="molecule type" value="Genomic_DNA"/>
</dbReference>
<dbReference type="GO" id="GO:0006355">
    <property type="term" value="P:regulation of DNA-templated transcription"/>
    <property type="evidence" value="ECO:0007669"/>
    <property type="project" value="InterPro"/>
</dbReference>
<dbReference type="Gene3D" id="1.10.10.10">
    <property type="entry name" value="Winged helix-like DNA-binding domain superfamily/Winged helix DNA-binding domain"/>
    <property type="match status" value="1"/>
</dbReference>
<keyword evidence="3" id="KW-0812">Transmembrane</keyword>
<dbReference type="SUPFAM" id="SSF46894">
    <property type="entry name" value="C-terminal effector domain of the bipartite response regulators"/>
    <property type="match status" value="1"/>
</dbReference>
<dbReference type="CDD" id="cd00383">
    <property type="entry name" value="trans_reg_C"/>
    <property type="match status" value="1"/>
</dbReference>
<gene>
    <name evidence="5" type="ORF">C9381_21875</name>
</gene>
<dbReference type="Pfam" id="PF00486">
    <property type="entry name" value="Trans_reg_C"/>
    <property type="match status" value="1"/>
</dbReference>
<evidence type="ECO:0000256" key="2">
    <source>
        <dbReference type="PROSITE-ProRule" id="PRU01091"/>
    </source>
</evidence>
<protein>
    <submittedName>
        <fullName evidence="5">Transcriptional regulator</fullName>
    </submittedName>
</protein>
<keyword evidence="3" id="KW-0472">Membrane</keyword>
<organism evidence="5 6">
    <name type="scientific">Pantoea vagans</name>
    <dbReference type="NCBI Taxonomy" id="470934"/>
    <lineage>
        <taxon>Bacteria</taxon>
        <taxon>Pseudomonadati</taxon>
        <taxon>Pseudomonadota</taxon>
        <taxon>Gammaproteobacteria</taxon>
        <taxon>Enterobacterales</taxon>
        <taxon>Erwiniaceae</taxon>
        <taxon>Pantoea</taxon>
    </lineage>
</organism>
<evidence type="ECO:0000313" key="6">
    <source>
        <dbReference type="Proteomes" id="UP000241538"/>
    </source>
</evidence>
<dbReference type="InterPro" id="IPR016032">
    <property type="entry name" value="Sig_transdc_resp-reg_C-effctor"/>
</dbReference>
<accession>A0AAN1NV37</accession>
<dbReference type="InterPro" id="IPR001867">
    <property type="entry name" value="OmpR/PhoB-type_DNA-bd"/>
</dbReference>
<proteinExistence type="predicted"/>
<keyword evidence="1 2" id="KW-0238">DNA-binding</keyword>
<geneLocation type="plasmid" evidence="6">
    <name>ppv989-167</name>
</geneLocation>